<dbReference type="EMBL" id="JBFDAA010000009">
    <property type="protein sequence ID" value="KAL1128970.1"/>
    <property type="molecule type" value="Genomic_DNA"/>
</dbReference>
<protein>
    <submittedName>
        <fullName evidence="1">Uncharacterized protein</fullName>
    </submittedName>
</protein>
<evidence type="ECO:0000313" key="2">
    <source>
        <dbReference type="Proteomes" id="UP001558652"/>
    </source>
</evidence>
<accession>A0ABD0YCC8</accession>
<comment type="caution">
    <text evidence="1">The sequence shown here is derived from an EMBL/GenBank/DDBJ whole genome shotgun (WGS) entry which is preliminary data.</text>
</comment>
<sequence length="212" mass="24055">MRGEPWRRNIETSSGHVSEVYLGSCLCDELRSKSFCSKSLEAARPEDCFFGDPNRGDYNYTRVHRRLCDLSIMGKYPLCSCKQTMDSRPFRRVRGFPTCYQWPIENWLCERHSVCGVAACSTSTLPSGLVSVQCHNKCIHNQPFCESKPISGSSSSPRVVTSVWSDWACLKPTSMNLNDEDSTGEVVQVCQSTCQDPKRLYTIVFSYIYLQN</sequence>
<keyword evidence="2" id="KW-1185">Reference proteome</keyword>
<gene>
    <name evidence="1" type="ORF">AAG570_013504</name>
</gene>
<name>A0ABD0YCC8_9HEMI</name>
<organism evidence="1 2">
    <name type="scientific">Ranatra chinensis</name>
    <dbReference type="NCBI Taxonomy" id="642074"/>
    <lineage>
        <taxon>Eukaryota</taxon>
        <taxon>Metazoa</taxon>
        <taxon>Ecdysozoa</taxon>
        <taxon>Arthropoda</taxon>
        <taxon>Hexapoda</taxon>
        <taxon>Insecta</taxon>
        <taxon>Pterygota</taxon>
        <taxon>Neoptera</taxon>
        <taxon>Paraneoptera</taxon>
        <taxon>Hemiptera</taxon>
        <taxon>Heteroptera</taxon>
        <taxon>Panheteroptera</taxon>
        <taxon>Nepomorpha</taxon>
        <taxon>Nepidae</taxon>
        <taxon>Ranatrinae</taxon>
        <taxon>Ranatra</taxon>
    </lineage>
</organism>
<reference evidence="1 2" key="1">
    <citation type="submission" date="2024-07" db="EMBL/GenBank/DDBJ databases">
        <title>Chromosome-level genome assembly of the water stick insect Ranatra chinensis (Heteroptera: Nepidae).</title>
        <authorList>
            <person name="Liu X."/>
        </authorList>
    </citation>
    <scope>NUCLEOTIDE SEQUENCE [LARGE SCALE GENOMIC DNA]</scope>
    <source>
        <strain evidence="1">Cailab_2021Rc</strain>
        <tissue evidence="1">Muscle</tissue>
    </source>
</reference>
<evidence type="ECO:0000313" key="1">
    <source>
        <dbReference type="EMBL" id="KAL1128970.1"/>
    </source>
</evidence>
<dbReference type="AlphaFoldDB" id="A0ABD0YCC8"/>
<proteinExistence type="predicted"/>
<dbReference type="Proteomes" id="UP001558652">
    <property type="component" value="Unassembled WGS sequence"/>
</dbReference>